<evidence type="ECO:0000313" key="2">
    <source>
        <dbReference type="Proteomes" id="UP000828390"/>
    </source>
</evidence>
<comment type="caution">
    <text evidence="1">The sequence shown here is derived from an EMBL/GenBank/DDBJ whole genome shotgun (WGS) entry which is preliminary data.</text>
</comment>
<gene>
    <name evidence="1" type="ORF">DPMN_119491</name>
</gene>
<dbReference type="Proteomes" id="UP000828390">
    <property type="component" value="Unassembled WGS sequence"/>
</dbReference>
<name>A0A9D4GMJ0_DREPO</name>
<evidence type="ECO:0000313" key="1">
    <source>
        <dbReference type="EMBL" id="KAH3817920.1"/>
    </source>
</evidence>
<proteinExistence type="predicted"/>
<reference evidence="1" key="2">
    <citation type="submission" date="2020-11" db="EMBL/GenBank/DDBJ databases">
        <authorList>
            <person name="McCartney M.A."/>
            <person name="Auch B."/>
            <person name="Kono T."/>
            <person name="Mallez S."/>
            <person name="Becker A."/>
            <person name="Gohl D.M."/>
            <person name="Silverstein K.A.T."/>
            <person name="Koren S."/>
            <person name="Bechman K.B."/>
            <person name="Herman A."/>
            <person name="Abrahante J.E."/>
            <person name="Garbe J."/>
        </authorList>
    </citation>
    <scope>NUCLEOTIDE SEQUENCE</scope>
    <source>
        <strain evidence="1">Duluth1</strain>
        <tissue evidence="1">Whole animal</tissue>
    </source>
</reference>
<dbReference type="AlphaFoldDB" id="A0A9D4GMJ0"/>
<reference evidence="1" key="1">
    <citation type="journal article" date="2019" name="bioRxiv">
        <title>The Genome of the Zebra Mussel, Dreissena polymorpha: A Resource for Invasive Species Research.</title>
        <authorList>
            <person name="McCartney M.A."/>
            <person name="Auch B."/>
            <person name="Kono T."/>
            <person name="Mallez S."/>
            <person name="Zhang Y."/>
            <person name="Obille A."/>
            <person name="Becker A."/>
            <person name="Abrahante J.E."/>
            <person name="Garbe J."/>
            <person name="Badalamenti J.P."/>
            <person name="Herman A."/>
            <person name="Mangelson H."/>
            <person name="Liachko I."/>
            <person name="Sullivan S."/>
            <person name="Sone E.D."/>
            <person name="Koren S."/>
            <person name="Silverstein K.A.T."/>
            <person name="Beckman K.B."/>
            <person name="Gohl D.M."/>
        </authorList>
    </citation>
    <scope>NUCLEOTIDE SEQUENCE</scope>
    <source>
        <strain evidence="1">Duluth1</strain>
        <tissue evidence="1">Whole animal</tissue>
    </source>
</reference>
<keyword evidence="2" id="KW-1185">Reference proteome</keyword>
<organism evidence="1 2">
    <name type="scientific">Dreissena polymorpha</name>
    <name type="common">Zebra mussel</name>
    <name type="synonym">Mytilus polymorpha</name>
    <dbReference type="NCBI Taxonomy" id="45954"/>
    <lineage>
        <taxon>Eukaryota</taxon>
        <taxon>Metazoa</taxon>
        <taxon>Spiralia</taxon>
        <taxon>Lophotrochozoa</taxon>
        <taxon>Mollusca</taxon>
        <taxon>Bivalvia</taxon>
        <taxon>Autobranchia</taxon>
        <taxon>Heteroconchia</taxon>
        <taxon>Euheterodonta</taxon>
        <taxon>Imparidentia</taxon>
        <taxon>Neoheterodontei</taxon>
        <taxon>Myida</taxon>
        <taxon>Dreissenoidea</taxon>
        <taxon>Dreissenidae</taxon>
        <taxon>Dreissena</taxon>
    </lineage>
</organism>
<accession>A0A9D4GMJ0</accession>
<sequence length="62" mass="6945">MRCNKDYLRTSFLPPGIFLCAVYPDMLDDRLPSAEQSDVVRYNATVRNLLKTVALCGHVSGL</sequence>
<protein>
    <submittedName>
        <fullName evidence="1">Uncharacterized protein</fullName>
    </submittedName>
</protein>
<dbReference type="EMBL" id="JAIWYP010000005">
    <property type="protein sequence ID" value="KAH3817920.1"/>
    <property type="molecule type" value="Genomic_DNA"/>
</dbReference>